<dbReference type="AlphaFoldDB" id="A0A9D2L7I4"/>
<dbReference type="InterPro" id="IPR023214">
    <property type="entry name" value="HAD_sf"/>
</dbReference>
<dbReference type="Gene3D" id="3.40.50.1000">
    <property type="entry name" value="HAD superfamily/HAD-like"/>
    <property type="match status" value="1"/>
</dbReference>
<dbReference type="SFLD" id="SFLDG01140">
    <property type="entry name" value="C2.B:_Phosphomannomutase_and_P"/>
    <property type="match status" value="1"/>
</dbReference>
<dbReference type="InterPro" id="IPR036412">
    <property type="entry name" value="HAD-like_sf"/>
</dbReference>
<dbReference type="CDD" id="cd07518">
    <property type="entry name" value="HAD_YbiV-Like"/>
    <property type="match status" value="1"/>
</dbReference>
<dbReference type="PANTHER" id="PTHR10000">
    <property type="entry name" value="PHOSPHOSERINE PHOSPHATASE"/>
    <property type="match status" value="1"/>
</dbReference>
<sequence length="261" mass="29436">MIKLVVSDVDGTLVPDGTSVVNPQLFDVILKLREKGIQVAIASGRPWASIEKAFEPVKEKIFYISNNGAYLGCCGRSLYVTSIDQSLLRELIQAGRRYPELAMTYAGENGDYIEEGNDHLYQWLTEGYGFRVTRVKDLLDLKDPCLKLSFYKEHGIEEAGKALFEQFKDRLKITIAGDMWMDCMDTSVNKGQAVKCLQESLGILPEETVAFGDQLNDLEMLDRAYYSFAVANAREEVRRAARFQADENVKDGVLKVLRQLI</sequence>
<dbReference type="NCBIfam" id="TIGR01484">
    <property type="entry name" value="HAD-SF-IIB"/>
    <property type="match status" value="1"/>
</dbReference>
<accession>A0A9D2L7I4</accession>
<comment type="caution">
    <text evidence="1">The sequence shown here is derived from an EMBL/GenBank/DDBJ whole genome shotgun (WGS) entry which is preliminary data.</text>
</comment>
<dbReference type="Proteomes" id="UP000886804">
    <property type="component" value="Unassembled WGS sequence"/>
</dbReference>
<proteinExistence type="predicted"/>
<dbReference type="EMBL" id="DWYS01000074">
    <property type="protein sequence ID" value="HJB07452.1"/>
    <property type="molecule type" value="Genomic_DNA"/>
</dbReference>
<dbReference type="InterPro" id="IPR006379">
    <property type="entry name" value="HAD-SF_hydro_IIB"/>
</dbReference>
<reference evidence="1" key="1">
    <citation type="journal article" date="2021" name="PeerJ">
        <title>Extensive microbial diversity within the chicken gut microbiome revealed by metagenomics and culture.</title>
        <authorList>
            <person name="Gilroy R."/>
            <person name="Ravi A."/>
            <person name="Getino M."/>
            <person name="Pursley I."/>
            <person name="Horton D.L."/>
            <person name="Alikhan N.F."/>
            <person name="Baker D."/>
            <person name="Gharbi K."/>
            <person name="Hall N."/>
            <person name="Watson M."/>
            <person name="Adriaenssens E.M."/>
            <person name="Foster-Nyarko E."/>
            <person name="Jarju S."/>
            <person name="Secka A."/>
            <person name="Antonio M."/>
            <person name="Oren A."/>
            <person name="Chaudhuri R.R."/>
            <person name="La Ragione R."/>
            <person name="Hildebrand F."/>
            <person name="Pallen M.J."/>
        </authorList>
    </citation>
    <scope>NUCLEOTIDE SEQUENCE</scope>
    <source>
        <strain evidence="1">CHK188-4685</strain>
    </source>
</reference>
<dbReference type="PANTHER" id="PTHR10000:SF8">
    <property type="entry name" value="HAD SUPERFAMILY HYDROLASE-LIKE, TYPE 3"/>
    <property type="match status" value="1"/>
</dbReference>
<dbReference type="Gene3D" id="3.30.1240.10">
    <property type="match status" value="1"/>
</dbReference>
<dbReference type="GO" id="GO:0005829">
    <property type="term" value="C:cytosol"/>
    <property type="evidence" value="ECO:0007669"/>
    <property type="project" value="TreeGrafter"/>
</dbReference>
<dbReference type="GO" id="GO:0016791">
    <property type="term" value="F:phosphatase activity"/>
    <property type="evidence" value="ECO:0007669"/>
    <property type="project" value="TreeGrafter"/>
</dbReference>
<dbReference type="GO" id="GO:0000287">
    <property type="term" value="F:magnesium ion binding"/>
    <property type="evidence" value="ECO:0007669"/>
    <property type="project" value="TreeGrafter"/>
</dbReference>
<evidence type="ECO:0000313" key="2">
    <source>
        <dbReference type="Proteomes" id="UP000886804"/>
    </source>
</evidence>
<organism evidence="1 2">
    <name type="scientific">Candidatus Enterocloster faecavium</name>
    <dbReference type="NCBI Taxonomy" id="2838560"/>
    <lineage>
        <taxon>Bacteria</taxon>
        <taxon>Bacillati</taxon>
        <taxon>Bacillota</taxon>
        <taxon>Clostridia</taxon>
        <taxon>Lachnospirales</taxon>
        <taxon>Lachnospiraceae</taxon>
        <taxon>Enterocloster</taxon>
    </lineage>
</organism>
<gene>
    <name evidence="1" type="ORF">H9716_06235</name>
</gene>
<dbReference type="SUPFAM" id="SSF56784">
    <property type="entry name" value="HAD-like"/>
    <property type="match status" value="1"/>
</dbReference>
<dbReference type="Pfam" id="PF08282">
    <property type="entry name" value="Hydrolase_3"/>
    <property type="match status" value="1"/>
</dbReference>
<dbReference type="SFLD" id="SFLDS00003">
    <property type="entry name" value="Haloacid_Dehalogenase"/>
    <property type="match status" value="1"/>
</dbReference>
<name>A0A9D2L7I4_9FIRM</name>
<dbReference type="InterPro" id="IPR000150">
    <property type="entry name" value="Cof"/>
</dbReference>
<dbReference type="NCBIfam" id="TIGR00099">
    <property type="entry name" value="Cof-subfamily"/>
    <property type="match status" value="1"/>
</dbReference>
<keyword evidence="1" id="KW-0378">Hydrolase</keyword>
<protein>
    <submittedName>
        <fullName evidence="1">Cof-type HAD-IIB family hydrolase</fullName>
    </submittedName>
</protein>
<reference evidence="1" key="2">
    <citation type="submission" date="2021-04" db="EMBL/GenBank/DDBJ databases">
        <authorList>
            <person name="Gilroy R."/>
        </authorList>
    </citation>
    <scope>NUCLEOTIDE SEQUENCE</scope>
    <source>
        <strain evidence="1">CHK188-4685</strain>
    </source>
</reference>
<evidence type="ECO:0000313" key="1">
    <source>
        <dbReference type="EMBL" id="HJB07452.1"/>
    </source>
</evidence>